<dbReference type="PROSITE" id="PS50994">
    <property type="entry name" value="INTEGRASE"/>
    <property type="match status" value="1"/>
</dbReference>
<organism evidence="2 3">
    <name type="scientific">Microvirga vignae</name>
    <dbReference type="NCBI Taxonomy" id="1225564"/>
    <lineage>
        <taxon>Bacteria</taxon>
        <taxon>Pseudomonadati</taxon>
        <taxon>Pseudomonadota</taxon>
        <taxon>Alphaproteobacteria</taxon>
        <taxon>Hyphomicrobiales</taxon>
        <taxon>Methylobacteriaceae</taxon>
        <taxon>Microvirga</taxon>
    </lineage>
</organism>
<evidence type="ECO:0000313" key="3">
    <source>
        <dbReference type="Proteomes" id="UP000035489"/>
    </source>
</evidence>
<proteinExistence type="predicted"/>
<keyword evidence="3" id="KW-1185">Reference proteome</keyword>
<dbReference type="InterPro" id="IPR012337">
    <property type="entry name" value="RNaseH-like_sf"/>
</dbReference>
<dbReference type="InterPro" id="IPR001584">
    <property type="entry name" value="Integrase_cat-core"/>
</dbReference>
<dbReference type="Pfam" id="PF13683">
    <property type="entry name" value="rve_3"/>
    <property type="match status" value="1"/>
</dbReference>
<dbReference type="AlphaFoldDB" id="A0A0H1RBH0"/>
<dbReference type="InterPro" id="IPR036397">
    <property type="entry name" value="RNaseH_sf"/>
</dbReference>
<dbReference type="GO" id="GO:0015074">
    <property type="term" value="P:DNA integration"/>
    <property type="evidence" value="ECO:0007669"/>
    <property type="project" value="InterPro"/>
</dbReference>
<protein>
    <recommendedName>
        <fullName evidence="1">Integrase catalytic domain-containing protein</fullName>
    </recommendedName>
</protein>
<evidence type="ECO:0000259" key="1">
    <source>
        <dbReference type="PROSITE" id="PS50994"/>
    </source>
</evidence>
<accession>A0A0H1RBH0</accession>
<dbReference type="GO" id="GO:0003676">
    <property type="term" value="F:nucleic acid binding"/>
    <property type="evidence" value="ECO:0007669"/>
    <property type="project" value="InterPro"/>
</dbReference>
<dbReference type="PATRIC" id="fig|1225564.3.peg.264"/>
<sequence length="159" mass="17478">MHIGSRWVHLAVKDDELARSAIAFFKEAIAACPFKITHVLTDGGSCFTADRFDAACRKLKVEHRRTKPYTPQTNGLVERFNGRVQREVDDAGGHCGGAQALASQQSRTIRARQTTFWGVLRSRTKLSKRSRSAAGISMRSILPIGAASHVGPDFGITRQ</sequence>
<dbReference type="Proteomes" id="UP000035489">
    <property type="component" value="Unassembled WGS sequence"/>
</dbReference>
<dbReference type="Gene3D" id="3.30.420.10">
    <property type="entry name" value="Ribonuclease H-like superfamily/Ribonuclease H"/>
    <property type="match status" value="1"/>
</dbReference>
<gene>
    <name evidence="2" type="ORF">AA309_28610</name>
</gene>
<evidence type="ECO:0000313" key="2">
    <source>
        <dbReference type="EMBL" id="KLK89927.1"/>
    </source>
</evidence>
<dbReference type="EMBL" id="LCYG01000109">
    <property type="protein sequence ID" value="KLK89927.1"/>
    <property type="molecule type" value="Genomic_DNA"/>
</dbReference>
<dbReference type="STRING" id="1225564.AA309_28610"/>
<dbReference type="SUPFAM" id="SSF53098">
    <property type="entry name" value="Ribonuclease H-like"/>
    <property type="match status" value="1"/>
</dbReference>
<reference evidence="2 3" key="1">
    <citation type="submission" date="2015-05" db="EMBL/GenBank/DDBJ databases">
        <title>Draft genome sequence of Microvirga vignae strain BR3299, a novel nitrogen fixing bacteria isolated from Brazil semi-aired region.</title>
        <authorList>
            <person name="Zilli J.E."/>
            <person name="Passos S.R."/>
            <person name="Leite J."/>
            <person name="Baldani J.I."/>
            <person name="Xavier G.R."/>
            <person name="Rumjaneck N.G."/>
            <person name="Simoes-Araujo J.L."/>
        </authorList>
    </citation>
    <scope>NUCLEOTIDE SEQUENCE [LARGE SCALE GENOMIC DNA]</scope>
    <source>
        <strain evidence="2 3">BR3299</strain>
    </source>
</reference>
<name>A0A0H1RBH0_9HYPH</name>
<comment type="caution">
    <text evidence="2">The sequence shown here is derived from an EMBL/GenBank/DDBJ whole genome shotgun (WGS) entry which is preliminary data.</text>
</comment>
<feature type="domain" description="Integrase catalytic" evidence="1">
    <location>
        <begin position="1"/>
        <end position="88"/>
    </location>
</feature>